<protein>
    <recommendedName>
        <fullName evidence="2">LOB domain-containing protein</fullName>
    </recommendedName>
</protein>
<proteinExistence type="inferred from homology"/>
<reference evidence="3 4" key="1">
    <citation type="journal article" date="2014" name="PLoS ONE">
        <title>Global Analysis of Gene Expression Profiles in Physic Nut (Jatropha curcas L.) Seedlings Exposed to Salt Stress.</title>
        <authorList>
            <person name="Zhang L."/>
            <person name="Zhang C."/>
            <person name="Wu P."/>
            <person name="Chen Y."/>
            <person name="Li M."/>
            <person name="Jiang H."/>
            <person name="Wu G."/>
        </authorList>
    </citation>
    <scope>NUCLEOTIDE SEQUENCE [LARGE SCALE GENOMIC DNA]</scope>
    <source>
        <strain evidence="4">cv. GZQX0401</strain>
        <tissue evidence="3">Young leaves</tissue>
    </source>
</reference>
<dbReference type="PANTHER" id="PTHR31301">
    <property type="entry name" value="LOB DOMAIN-CONTAINING PROTEIN 4-RELATED"/>
    <property type="match status" value="1"/>
</dbReference>
<comment type="similarity">
    <text evidence="1">Belongs to the LOB domain-containing protein family.</text>
</comment>
<dbReference type="PANTHER" id="PTHR31301:SF186">
    <property type="entry name" value="OS09G0364100 PROTEIN"/>
    <property type="match status" value="1"/>
</dbReference>
<dbReference type="EMBL" id="KK914539">
    <property type="protein sequence ID" value="KDP34093.1"/>
    <property type="molecule type" value="Genomic_DNA"/>
</dbReference>
<organism evidence="3 4">
    <name type="scientific">Jatropha curcas</name>
    <name type="common">Barbados nut</name>
    <dbReference type="NCBI Taxonomy" id="180498"/>
    <lineage>
        <taxon>Eukaryota</taxon>
        <taxon>Viridiplantae</taxon>
        <taxon>Streptophyta</taxon>
        <taxon>Embryophyta</taxon>
        <taxon>Tracheophyta</taxon>
        <taxon>Spermatophyta</taxon>
        <taxon>Magnoliopsida</taxon>
        <taxon>eudicotyledons</taxon>
        <taxon>Gunneridae</taxon>
        <taxon>Pentapetalae</taxon>
        <taxon>rosids</taxon>
        <taxon>fabids</taxon>
        <taxon>Malpighiales</taxon>
        <taxon>Euphorbiaceae</taxon>
        <taxon>Crotonoideae</taxon>
        <taxon>Jatropheae</taxon>
        <taxon>Jatropha</taxon>
    </lineage>
</organism>
<evidence type="ECO:0000313" key="3">
    <source>
        <dbReference type="EMBL" id="KDP34093.1"/>
    </source>
</evidence>
<dbReference type="OrthoDB" id="1893065at2759"/>
<dbReference type="Pfam" id="PF03195">
    <property type="entry name" value="LOB"/>
    <property type="match status" value="1"/>
</dbReference>
<accession>A0A067KGF7</accession>
<feature type="domain" description="LOB" evidence="2">
    <location>
        <begin position="7"/>
        <end position="109"/>
    </location>
</feature>
<evidence type="ECO:0000256" key="1">
    <source>
        <dbReference type="ARBA" id="ARBA00005474"/>
    </source>
</evidence>
<evidence type="ECO:0000259" key="2">
    <source>
        <dbReference type="PROSITE" id="PS50891"/>
    </source>
</evidence>
<gene>
    <name evidence="3" type="ORF">JCGZ_07664</name>
</gene>
<keyword evidence="4" id="KW-1185">Reference proteome</keyword>
<dbReference type="STRING" id="180498.A0A067KGF7"/>
<dbReference type="PROSITE" id="PS50891">
    <property type="entry name" value="LOB"/>
    <property type="match status" value="1"/>
</dbReference>
<dbReference type="Proteomes" id="UP000027138">
    <property type="component" value="Unassembled WGS sequence"/>
</dbReference>
<dbReference type="InterPro" id="IPR004883">
    <property type="entry name" value="LOB"/>
</dbReference>
<name>A0A067KGF7_JATCU</name>
<evidence type="ECO:0000313" key="4">
    <source>
        <dbReference type="Proteomes" id="UP000027138"/>
    </source>
</evidence>
<dbReference type="AlphaFoldDB" id="A0A067KGF7"/>
<sequence>MNTAVSQACAACKFQRRKCTPDCLLAPHFPSNRQQDFLNAHKLFGVKNILKTLKDLNSFEIRKAAARSIIFHSNARASDPVGGCYRIISNLKTQILYLQQELNLVKQQIAFHQQLSNPPPPTPPPLNVYDPALAVQSMHDSDVYDASDTDTKIESEVLSSFDLSGHLSVDAKAQPFAVDVSEDVKPFVHGFDERDNTVFLDSSKEVTINRSEKMVEPKGNDKPIQDDQQEHNIQNASEVQSTRTNGKNIDLSFVMMLFTV</sequence>